<reference evidence="1 2" key="2">
    <citation type="submission" date="2020-02" db="EMBL/GenBank/DDBJ databases">
        <title>Genome sequences of Thiorhodococcus mannitoliphagus and Thiorhodococcus minor, purple sulfur photosynthetic bacteria in the gammaproteobacterial family, Chromatiaceae.</title>
        <authorList>
            <person name="Aviles F.A."/>
            <person name="Meyer T.E."/>
            <person name="Kyndt J.A."/>
        </authorList>
    </citation>
    <scope>NUCLEOTIDE SEQUENCE [LARGE SCALE GENOMIC DNA]</scope>
    <source>
        <strain evidence="1 2">DSM 18266</strain>
    </source>
</reference>
<reference evidence="2" key="1">
    <citation type="journal article" date="2020" name="Microbiol. Resour. Announc.">
        <title>Draft Genome Sequences of Thiorhodococcus mannitoliphagus and Thiorhodococcus minor, Purple Sulfur Photosynthetic Bacteria in the Gammaproteobacterial Family Chromatiaceae.</title>
        <authorList>
            <person name="Aviles F.A."/>
            <person name="Meyer T.E."/>
            <person name="Kyndt J.A."/>
        </authorList>
    </citation>
    <scope>NUCLEOTIDE SEQUENCE [LARGE SCALE GENOMIC DNA]</scope>
    <source>
        <strain evidence="2">DSM 18266</strain>
    </source>
</reference>
<dbReference type="Proteomes" id="UP000471640">
    <property type="component" value="Unassembled WGS sequence"/>
</dbReference>
<organism evidence="1 2">
    <name type="scientific">Thiorhodococcus mannitoliphagus</name>
    <dbReference type="NCBI Taxonomy" id="329406"/>
    <lineage>
        <taxon>Bacteria</taxon>
        <taxon>Pseudomonadati</taxon>
        <taxon>Pseudomonadota</taxon>
        <taxon>Gammaproteobacteria</taxon>
        <taxon>Chromatiales</taxon>
        <taxon>Chromatiaceae</taxon>
        <taxon>Thiorhodococcus</taxon>
    </lineage>
</organism>
<protein>
    <recommendedName>
        <fullName evidence="3">LysM domain-containing protein</fullName>
    </recommendedName>
</protein>
<comment type="caution">
    <text evidence="1">The sequence shown here is derived from an EMBL/GenBank/DDBJ whole genome shotgun (WGS) entry which is preliminary data.</text>
</comment>
<accession>A0A6P1DXM1</accession>
<gene>
    <name evidence="1" type="ORF">G3480_21990</name>
</gene>
<keyword evidence="2" id="KW-1185">Reference proteome</keyword>
<evidence type="ECO:0008006" key="3">
    <source>
        <dbReference type="Google" id="ProtNLM"/>
    </source>
</evidence>
<dbReference type="InterPro" id="IPR020012">
    <property type="entry name" value="LysM_FimV"/>
</dbReference>
<proteinExistence type="predicted"/>
<dbReference type="AlphaFoldDB" id="A0A6P1DXM1"/>
<evidence type="ECO:0000313" key="2">
    <source>
        <dbReference type="Proteomes" id="UP000471640"/>
    </source>
</evidence>
<dbReference type="EMBL" id="JAAIJR010000140">
    <property type="protein sequence ID" value="NEX22938.1"/>
    <property type="molecule type" value="Genomic_DNA"/>
</dbReference>
<dbReference type="NCBIfam" id="TIGR03505">
    <property type="entry name" value="FimV_core"/>
    <property type="match status" value="1"/>
</dbReference>
<sequence length="153" mass="16506">MDQARHQGRTGLSRLMGHHAWLLTAIILSWAGPGFAGPAYGPVRSGESLWEIAGRIETDTLVSRDQIMLALLRANPTAFATPCNVNGALRLGALLLIPDADQMAALDAERARAEVAKQNRTWREHQARGSGLTCPAGAPGVLCRLKITRMRMG</sequence>
<evidence type="ECO:0000313" key="1">
    <source>
        <dbReference type="EMBL" id="NEX22938.1"/>
    </source>
</evidence>
<name>A0A6P1DXM1_9GAMM</name>